<dbReference type="AlphaFoldDB" id="A0A2U3LC52"/>
<dbReference type="InterPro" id="IPR003593">
    <property type="entry name" value="AAA+_ATPase"/>
</dbReference>
<organism evidence="2 3">
    <name type="scientific">Candidatus Desulfosporosinus infrequens</name>
    <dbReference type="NCBI Taxonomy" id="2043169"/>
    <lineage>
        <taxon>Bacteria</taxon>
        <taxon>Bacillati</taxon>
        <taxon>Bacillota</taxon>
        <taxon>Clostridia</taxon>
        <taxon>Eubacteriales</taxon>
        <taxon>Desulfitobacteriaceae</taxon>
        <taxon>Desulfosporosinus</taxon>
    </lineage>
</organism>
<dbReference type="Pfam" id="PF13401">
    <property type="entry name" value="AAA_22"/>
    <property type="match status" value="1"/>
</dbReference>
<dbReference type="SUPFAM" id="SSF52540">
    <property type="entry name" value="P-loop containing nucleoside triphosphate hydrolases"/>
    <property type="match status" value="1"/>
</dbReference>
<dbReference type="InterPro" id="IPR027417">
    <property type="entry name" value="P-loop_NTPase"/>
</dbReference>
<proteinExistence type="predicted"/>
<dbReference type="SMART" id="SM00382">
    <property type="entry name" value="AAA"/>
    <property type="match status" value="1"/>
</dbReference>
<sequence>MYQAFYSLSALPFRKEIEGKDFFSSQGLAEGMARLEYLKSTRGISVITGEAGAGKTSLLRRFAGGLNPSLYKAVYFPLSTVTVSDFYRGLTLGLGAEPKSRKIAMFGQIQQLIINLFYNQKITPVLILDEMQMASNQFLNDISLLFTFEMDSQNPFVLVMVGLPHFLERLRLAHNQPLAQRVIMRYTMNPLSKEEVKQYINYQLKLAGANHEIFSPQAIEAIASRSRGFPRLINNLASNCLLFGCAKQLAMIDEEAVFSVASEAGL</sequence>
<dbReference type="EMBL" id="OMOF01000392">
    <property type="protein sequence ID" value="SPF49514.1"/>
    <property type="molecule type" value="Genomic_DNA"/>
</dbReference>
<feature type="domain" description="AAA+ ATPase" evidence="1">
    <location>
        <begin position="41"/>
        <end position="178"/>
    </location>
</feature>
<dbReference type="OrthoDB" id="9815896at2"/>
<accession>A0A2U3LC52</accession>
<name>A0A2U3LC52_9FIRM</name>
<protein>
    <submittedName>
        <fullName evidence="2">General secretion pathway domain protein</fullName>
    </submittedName>
</protein>
<dbReference type="Proteomes" id="UP000238916">
    <property type="component" value="Unassembled WGS sequence"/>
</dbReference>
<evidence type="ECO:0000259" key="1">
    <source>
        <dbReference type="SMART" id="SM00382"/>
    </source>
</evidence>
<evidence type="ECO:0000313" key="2">
    <source>
        <dbReference type="EMBL" id="SPF49514.1"/>
    </source>
</evidence>
<reference evidence="3" key="1">
    <citation type="submission" date="2018-02" db="EMBL/GenBank/DDBJ databases">
        <authorList>
            <person name="Hausmann B."/>
        </authorList>
    </citation>
    <scope>NUCLEOTIDE SEQUENCE [LARGE SCALE GENOMIC DNA]</scope>
    <source>
        <strain evidence="3">Peat soil MAG SbF1</strain>
    </source>
</reference>
<dbReference type="GO" id="GO:0016887">
    <property type="term" value="F:ATP hydrolysis activity"/>
    <property type="evidence" value="ECO:0007669"/>
    <property type="project" value="InterPro"/>
</dbReference>
<dbReference type="InterPro" id="IPR049945">
    <property type="entry name" value="AAA_22"/>
</dbReference>
<dbReference type="Gene3D" id="3.40.50.300">
    <property type="entry name" value="P-loop containing nucleotide triphosphate hydrolases"/>
    <property type="match status" value="1"/>
</dbReference>
<evidence type="ECO:0000313" key="3">
    <source>
        <dbReference type="Proteomes" id="UP000238916"/>
    </source>
</evidence>
<dbReference type="PANTHER" id="PTHR35894:SF1">
    <property type="entry name" value="PHOSPHORIBULOKINASE _ URIDINE KINASE FAMILY"/>
    <property type="match status" value="1"/>
</dbReference>
<dbReference type="PANTHER" id="PTHR35894">
    <property type="entry name" value="GENERAL SECRETION PATHWAY PROTEIN A-RELATED"/>
    <property type="match status" value="1"/>
</dbReference>
<gene>
    <name evidence="2" type="ORF">SBF1_4510003</name>
</gene>
<dbReference type="InterPro" id="IPR052026">
    <property type="entry name" value="ExeA_AAA_ATPase_DNA-bind"/>
</dbReference>